<dbReference type="Proteomes" id="UP000030651">
    <property type="component" value="Unassembled WGS sequence"/>
</dbReference>
<evidence type="ECO:0000313" key="3">
    <source>
        <dbReference type="Proteomes" id="UP000030651"/>
    </source>
</evidence>
<dbReference type="eggNOG" id="ENOG502RYAY">
    <property type="taxonomic scope" value="Eukaryota"/>
</dbReference>
<dbReference type="GeneID" id="19269707"/>
<sequence length="559" mass="61750">MYKNVVMIVLPPESEVRGWKREQIFNLTLGSLRDYWDSKVPPGEVNSLWFWAPCTLSKSPRWPGAADYVDGSEESDKLFKKELKAFDHSCGRLFGLNTSQPPYILKVDGVAPLSFTDIGIKRDIIAEEALNGYNSQPGVRNLQVDHCLAEPAPCQVRLSNALILVVMVCVLVKIMACVFLLFVLTDISLVTPGDAIESFISNPDPVTKGLSTLTFSAAQNLECQPRETSTTAGSLDLTFAVRPRRWKSKAHRLYSAVSRGIWIQVYYPIFIGMVAVLVALITSSSSTGLNTFGPSQDYSLWDLGESMGYVASLLVVNIPQLILSFMYLAVNMLYTQLQVELELNSYGRKYTPLRVSYPVGQQVSTYRLQLPFRYSVPLIAVSILLHWLVSNALFFIVVEGGAGSEGKTVQARPDLAESMGVPSDAVIAISYSGLSILIFFCVGLVVALSPLFFKYRKLQNDMVVGGTNSLVLSAACHVPRVPRVSVNDSESHLTTMQDLDEEKEYLREVARGKVRWGAMPLPLDIAAKIVVEDDEPVMHLGFGTEDHDVQAPQTGMLYA</sequence>
<dbReference type="STRING" id="1229662.W3X9N0"/>
<accession>W3X9N0</accession>
<keyword evidence="3" id="KW-1185">Reference proteome</keyword>
<keyword evidence="1" id="KW-0472">Membrane</keyword>
<evidence type="ECO:0000313" key="2">
    <source>
        <dbReference type="EMBL" id="ETS82818.1"/>
    </source>
</evidence>
<dbReference type="OrthoDB" id="5429634at2759"/>
<feature type="transmembrane region" description="Helical" evidence="1">
    <location>
        <begin position="306"/>
        <end position="330"/>
    </location>
</feature>
<evidence type="ECO:0000256" key="1">
    <source>
        <dbReference type="SAM" id="Phobius"/>
    </source>
</evidence>
<feature type="transmembrane region" description="Helical" evidence="1">
    <location>
        <begin position="376"/>
        <end position="398"/>
    </location>
</feature>
<dbReference type="RefSeq" id="XP_007831466.1">
    <property type="nucleotide sequence ID" value="XM_007833275.1"/>
</dbReference>
<name>W3X9N0_PESFW</name>
<proteinExistence type="predicted"/>
<feature type="transmembrane region" description="Helical" evidence="1">
    <location>
        <begin position="161"/>
        <end position="184"/>
    </location>
</feature>
<feature type="transmembrane region" description="Helical" evidence="1">
    <location>
        <begin position="265"/>
        <end position="286"/>
    </location>
</feature>
<dbReference type="EMBL" id="KI912111">
    <property type="protein sequence ID" value="ETS82818.1"/>
    <property type="molecule type" value="Genomic_DNA"/>
</dbReference>
<organism evidence="2 3">
    <name type="scientific">Pestalotiopsis fici (strain W106-1 / CGMCC3.15140)</name>
    <dbReference type="NCBI Taxonomy" id="1229662"/>
    <lineage>
        <taxon>Eukaryota</taxon>
        <taxon>Fungi</taxon>
        <taxon>Dikarya</taxon>
        <taxon>Ascomycota</taxon>
        <taxon>Pezizomycotina</taxon>
        <taxon>Sordariomycetes</taxon>
        <taxon>Xylariomycetidae</taxon>
        <taxon>Amphisphaeriales</taxon>
        <taxon>Sporocadaceae</taxon>
        <taxon>Pestalotiopsis</taxon>
    </lineage>
</organism>
<dbReference type="KEGG" id="pfy:PFICI_04694"/>
<dbReference type="PANTHER" id="PTHR35395:SF1">
    <property type="entry name" value="DUF6536 DOMAIN-CONTAINING PROTEIN"/>
    <property type="match status" value="1"/>
</dbReference>
<feature type="transmembrane region" description="Helical" evidence="1">
    <location>
        <begin position="425"/>
        <end position="453"/>
    </location>
</feature>
<gene>
    <name evidence="2" type="ORF">PFICI_04694</name>
</gene>
<keyword evidence="1" id="KW-0812">Transmembrane</keyword>
<dbReference type="PANTHER" id="PTHR35395">
    <property type="entry name" value="DUF6536 DOMAIN-CONTAINING PROTEIN"/>
    <property type="match status" value="1"/>
</dbReference>
<reference evidence="3" key="1">
    <citation type="journal article" date="2015" name="BMC Genomics">
        <title>Genomic and transcriptomic analysis of the endophytic fungus Pestalotiopsis fici reveals its lifestyle and high potential for synthesis of natural products.</title>
        <authorList>
            <person name="Wang X."/>
            <person name="Zhang X."/>
            <person name="Liu L."/>
            <person name="Xiang M."/>
            <person name="Wang W."/>
            <person name="Sun X."/>
            <person name="Che Y."/>
            <person name="Guo L."/>
            <person name="Liu G."/>
            <person name="Guo L."/>
            <person name="Wang C."/>
            <person name="Yin W.B."/>
            <person name="Stadler M."/>
            <person name="Zhang X."/>
            <person name="Liu X."/>
        </authorList>
    </citation>
    <scope>NUCLEOTIDE SEQUENCE [LARGE SCALE GENOMIC DNA]</scope>
    <source>
        <strain evidence="3">W106-1 / CGMCC3.15140</strain>
    </source>
</reference>
<dbReference type="AlphaFoldDB" id="W3X9N0"/>
<dbReference type="HOGENOM" id="CLU_010112_1_0_1"/>
<dbReference type="InParanoid" id="W3X9N0"/>
<protein>
    <submittedName>
        <fullName evidence="2">Uncharacterized protein</fullName>
    </submittedName>
</protein>
<dbReference type="OMA" id="EREWHSF"/>
<keyword evidence="1" id="KW-1133">Transmembrane helix</keyword>